<keyword evidence="6" id="KW-0812">Transmembrane</keyword>
<keyword evidence="6" id="KW-0472">Membrane</keyword>
<evidence type="ECO:0000256" key="4">
    <source>
        <dbReference type="PIRSR" id="PIRSR600407-2"/>
    </source>
</evidence>
<evidence type="ECO:0000313" key="7">
    <source>
        <dbReference type="EMBL" id="KAL2083853.1"/>
    </source>
</evidence>
<reference evidence="7 8" key="1">
    <citation type="submission" date="2024-09" db="EMBL/GenBank/DDBJ databases">
        <title>A chromosome-level genome assembly of Gray's grenadier anchovy, Coilia grayii.</title>
        <authorList>
            <person name="Fu Z."/>
        </authorList>
    </citation>
    <scope>NUCLEOTIDE SEQUENCE [LARGE SCALE GENOMIC DNA]</scope>
    <source>
        <strain evidence="7">G4</strain>
        <tissue evidence="7">Muscle</tissue>
    </source>
</reference>
<dbReference type="FunFam" id="3.30.420.40:FF:000068">
    <property type="entry name" value="Ectonucleoside triphosphate diphosphohydrolase 1"/>
    <property type="match status" value="1"/>
</dbReference>
<evidence type="ECO:0000256" key="2">
    <source>
        <dbReference type="ARBA" id="ARBA00022801"/>
    </source>
</evidence>
<dbReference type="InterPro" id="IPR000407">
    <property type="entry name" value="GDA1_CD39_NTPase"/>
</dbReference>
<keyword evidence="4" id="KW-0067">ATP-binding</keyword>
<accession>A0ABD1JCT5</accession>
<evidence type="ECO:0000256" key="3">
    <source>
        <dbReference type="PIRSR" id="PIRSR600407-1"/>
    </source>
</evidence>
<dbReference type="PROSITE" id="PS01238">
    <property type="entry name" value="GDA1_CD39_NTPASE"/>
    <property type="match status" value="1"/>
</dbReference>
<dbReference type="PANTHER" id="PTHR11782">
    <property type="entry name" value="ADENOSINE/GUANOSINE DIPHOSPHATASE"/>
    <property type="match status" value="1"/>
</dbReference>
<dbReference type="Gene3D" id="3.30.420.40">
    <property type="match status" value="1"/>
</dbReference>
<protein>
    <recommendedName>
        <fullName evidence="9">Ectonucleoside triphosphate diphosphohydrolase 3</fullName>
    </recommendedName>
</protein>
<keyword evidence="8" id="KW-1185">Reference proteome</keyword>
<gene>
    <name evidence="7" type="ORF">ACEWY4_019371</name>
</gene>
<comment type="caution">
    <text evidence="7">The sequence shown here is derived from an EMBL/GenBank/DDBJ whole genome shotgun (WGS) entry which is preliminary data.</text>
</comment>
<dbReference type="Pfam" id="PF01150">
    <property type="entry name" value="GDA1_CD39"/>
    <property type="match status" value="1"/>
</dbReference>
<dbReference type="GO" id="GO:0016787">
    <property type="term" value="F:hydrolase activity"/>
    <property type="evidence" value="ECO:0007669"/>
    <property type="project" value="UniProtKB-KW"/>
</dbReference>
<dbReference type="PANTHER" id="PTHR11782:SF38">
    <property type="entry name" value="ECTONUCLEOSIDE TRIPHOSPHATE DIPHOSPHOHYDROLASE 3"/>
    <property type="match status" value="1"/>
</dbReference>
<dbReference type="Proteomes" id="UP001591681">
    <property type="component" value="Unassembled WGS sequence"/>
</dbReference>
<keyword evidence="4" id="KW-0547">Nucleotide-binding</keyword>
<evidence type="ECO:0000256" key="5">
    <source>
        <dbReference type="RuleBase" id="RU003833"/>
    </source>
</evidence>
<dbReference type="EMBL" id="JBHFQA010000017">
    <property type="protein sequence ID" value="KAL2083853.1"/>
    <property type="molecule type" value="Genomic_DNA"/>
</dbReference>
<feature type="binding site" evidence="4">
    <location>
        <begin position="209"/>
        <end position="213"/>
    </location>
    <ligand>
        <name>ATP</name>
        <dbReference type="ChEBI" id="CHEBI:30616"/>
    </ligand>
</feature>
<keyword evidence="6" id="KW-1133">Transmembrane helix</keyword>
<dbReference type="AlphaFoldDB" id="A0ABD1JCT5"/>
<organism evidence="7 8">
    <name type="scientific">Coilia grayii</name>
    <name type="common">Gray's grenadier anchovy</name>
    <dbReference type="NCBI Taxonomy" id="363190"/>
    <lineage>
        <taxon>Eukaryota</taxon>
        <taxon>Metazoa</taxon>
        <taxon>Chordata</taxon>
        <taxon>Craniata</taxon>
        <taxon>Vertebrata</taxon>
        <taxon>Euteleostomi</taxon>
        <taxon>Actinopterygii</taxon>
        <taxon>Neopterygii</taxon>
        <taxon>Teleostei</taxon>
        <taxon>Clupei</taxon>
        <taxon>Clupeiformes</taxon>
        <taxon>Clupeoidei</taxon>
        <taxon>Engraulidae</taxon>
        <taxon>Coilinae</taxon>
        <taxon>Coilia</taxon>
    </lineage>
</organism>
<dbReference type="Gene3D" id="3.30.420.150">
    <property type="entry name" value="Exopolyphosphatase. Domain 2"/>
    <property type="match status" value="1"/>
</dbReference>
<name>A0ABD1JCT5_9TELE</name>
<keyword evidence="2 5" id="KW-0378">Hydrolase</keyword>
<evidence type="ECO:0000256" key="1">
    <source>
        <dbReference type="ARBA" id="ARBA00009283"/>
    </source>
</evidence>
<evidence type="ECO:0000313" key="8">
    <source>
        <dbReference type="Proteomes" id="UP001591681"/>
    </source>
</evidence>
<evidence type="ECO:0000256" key="6">
    <source>
        <dbReference type="SAM" id="Phobius"/>
    </source>
</evidence>
<sequence length="498" mass="55274">MTSKVLAALASCFLLSSIAVIIAIAVIQTYKITYSSPGLKYGIVLDCGSSRTTVYVYEWPAEKENNTGVIRETDKCSVKGPGISDFGLNAIQDQETWLSFRSCMDKVKVKIPASKHNATSIYLGATAGMRLLQLQNDTASNTIMRDMAEYLQSLPFHFQNASIISGEEEGLYGWITVNYLMNNFVERGLWNSWVRPHGAQTVGSLDLGGASTQIAFTTDDGARGDGLTKVTLYGYDYTVYTHSFLCFGKNEAEKTVLAKLVQGSVDHSNVLNPCYPVGFNITMTEESIFGSECTRSLRLAQYNPGRNITILGGGDAAECRRAVRRIFDLSSCGGSQNCSFNGVYQPPVAGQFMAYAGFYYTAWALKLVGSPSLEKFNATLWAFCSMNWQELKENYKITEKHLKSYCYSANYVYTILVDGYKFNSQSWDDISFERQVKNTSIAWTLGFMLTLSNMIPAEPKLVNLPMDNTVFAGVLFLFSALTIITLVFLIILLIRTCY</sequence>
<feature type="transmembrane region" description="Helical" evidence="6">
    <location>
        <begin position="470"/>
        <end position="494"/>
    </location>
</feature>
<evidence type="ECO:0008006" key="9">
    <source>
        <dbReference type="Google" id="ProtNLM"/>
    </source>
</evidence>
<feature type="active site" description="Proton acceptor" evidence="3">
    <location>
        <position position="169"/>
    </location>
</feature>
<comment type="similarity">
    <text evidence="1 5">Belongs to the GDA1/CD39 NTPase family.</text>
</comment>
<proteinExistence type="inferred from homology"/>